<name>A0A1E4SHA5_9ASCO</name>
<dbReference type="RefSeq" id="XP_020063924.1">
    <property type="nucleotide sequence ID" value="XM_020211776.1"/>
</dbReference>
<protein>
    <submittedName>
        <fullName evidence="2">Uncharacterized protein</fullName>
    </submittedName>
</protein>
<dbReference type="Proteomes" id="UP000094285">
    <property type="component" value="Unassembled WGS sequence"/>
</dbReference>
<keyword evidence="3" id="KW-1185">Reference proteome</keyword>
<sequence>MSTPSNNIRRLQRQQLAQPDLQQYQQSSNRPAQHPKKKEISHKSSKNGRLIKTKLLNLHQSQKRSIDKAYGDSGDGEGDNGIYDVEVDPSHPNQSVPSFILHKPINMNSYDYSVFTNYPDGTDLQHGEHLPPAVKESQIKAWESAEKISRNVIFGDASDSDDGESDVDHNPESAPYVTYLPGYSREEWSVILSVYNELQARLGGSLASMALEEKNQLHELKKKIQANHERLLSQTHAISTRRQVQITQKKELLNKMFGYANNLNREYITNNSLYSALDNSSNIQKTFHEDKEEVSSLLAEDSAYTAALMETAQRLAESSASGIPANDDDEAFDYDTYHRVVSQKLDEIYDAHLEVERFHPDHAASNGELQQFATAYLRRCLHNDSDEVATTAP</sequence>
<dbReference type="Pfam" id="PF12856">
    <property type="entry name" value="ANAPC9"/>
    <property type="match status" value="1"/>
</dbReference>
<gene>
    <name evidence="2" type="ORF">CANTADRAFT_91088</name>
</gene>
<accession>A0A1E4SHA5</accession>
<feature type="region of interest" description="Disordered" evidence="1">
    <location>
        <begin position="1"/>
        <end position="90"/>
    </location>
</feature>
<reference evidence="3" key="1">
    <citation type="submission" date="2016-05" db="EMBL/GenBank/DDBJ databases">
        <title>Comparative genomics of biotechnologically important yeasts.</title>
        <authorList>
            <consortium name="DOE Joint Genome Institute"/>
            <person name="Riley R."/>
            <person name="Haridas S."/>
            <person name="Wolfe K.H."/>
            <person name="Lopes M.R."/>
            <person name="Hittinger C.T."/>
            <person name="Goker M."/>
            <person name="Salamov A."/>
            <person name="Wisecaver J."/>
            <person name="Long T.M."/>
            <person name="Aerts A.L."/>
            <person name="Barry K."/>
            <person name="Choi C."/>
            <person name="Clum A."/>
            <person name="Coughlan A.Y."/>
            <person name="Deshpande S."/>
            <person name="Douglass A.P."/>
            <person name="Hanson S.J."/>
            <person name="Klenk H.-P."/>
            <person name="Labutti K."/>
            <person name="Lapidus A."/>
            <person name="Lindquist E."/>
            <person name="Lipzen A."/>
            <person name="Meier-Kolthoff J.P."/>
            <person name="Ohm R.A."/>
            <person name="Otillar R.P."/>
            <person name="Pangilinan J."/>
            <person name="Peng Y."/>
            <person name="Rokas A."/>
            <person name="Rosa C.A."/>
            <person name="Scheuner C."/>
            <person name="Sibirny A.A."/>
            <person name="Slot J.C."/>
            <person name="Stielow J.B."/>
            <person name="Sun H."/>
            <person name="Kurtzman C.P."/>
            <person name="Blackwell M."/>
            <person name="Grigoriev I.V."/>
            <person name="Jeffries T.W."/>
        </authorList>
    </citation>
    <scope>NUCLEOTIDE SEQUENCE [LARGE SCALE GENOMIC DNA]</scope>
    <source>
        <strain evidence="3">NRRL Y-17324</strain>
    </source>
</reference>
<dbReference type="AlphaFoldDB" id="A0A1E4SHA5"/>
<dbReference type="OrthoDB" id="4078100at2759"/>
<feature type="compositionally biased region" description="Low complexity" evidence="1">
    <location>
        <begin position="13"/>
        <end position="26"/>
    </location>
</feature>
<feature type="compositionally biased region" description="Basic residues" evidence="1">
    <location>
        <begin position="33"/>
        <end position="52"/>
    </location>
</feature>
<organism evidence="2 3">
    <name type="scientific">Suhomyces tanzawaensis NRRL Y-17324</name>
    <dbReference type="NCBI Taxonomy" id="984487"/>
    <lineage>
        <taxon>Eukaryota</taxon>
        <taxon>Fungi</taxon>
        <taxon>Dikarya</taxon>
        <taxon>Ascomycota</taxon>
        <taxon>Saccharomycotina</taxon>
        <taxon>Pichiomycetes</taxon>
        <taxon>Debaryomycetaceae</taxon>
        <taxon>Suhomyces</taxon>
    </lineage>
</organism>
<proteinExistence type="predicted"/>
<evidence type="ECO:0000313" key="2">
    <source>
        <dbReference type="EMBL" id="ODV78802.1"/>
    </source>
</evidence>
<dbReference type="InterPro" id="IPR024274">
    <property type="entry name" value="APC9"/>
</dbReference>
<dbReference type="GeneID" id="30985912"/>
<evidence type="ECO:0000256" key="1">
    <source>
        <dbReference type="SAM" id="MobiDB-lite"/>
    </source>
</evidence>
<evidence type="ECO:0000313" key="3">
    <source>
        <dbReference type="Proteomes" id="UP000094285"/>
    </source>
</evidence>
<dbReference type="GO" id="GO:0005680">
    <property type="term" value="C:anaphase-promoting complex"/>
    <property type="evidence" value="ECO:0007669"/>
    <property type="project" value="InterPro"/>
</dbReference>
<dbReference type="EMBL" id="KV453913">
    <property type="protein sequence ID" value="ODV78802.1"/>
    <property type="molecule type" value="Genomic_DNA"/>
</dbReference>